<evidence type="ECO:0000313" key="7">
    <source>
        <dbReference type="EMBL" id="APH05648.1"/>
    </source>
</evidence>
<dbReference type="GO" id="GO:0051301">
    <property type="term" value="P:cell division"/>
    <property type="evidence" value="ECO:0007669"/>
    <property type="project" value="InterPro"/>
</dbReference>
<feature type="transmembrane region" description="Helical" evidence="6">
    <location>
        <begin position="282"/>
        <end position="299"/>
    </location>
</feature>
<keyword evidence="2 6" id="KW-0812">Transmembrane</keyword>
<feature type="transmembrane region" description="Helical" evidence="6">
    <location>
        <begin position="108"/>
        <end position="129"/>
    </location>
</feature>
<keyword evidence="3" id="KW-0133">Cell shape</keyword>
<dbReference type="GO" id="GO:0008360">
    <property type="term" value="P:regulation of cell shape"/>
    <property type="evidence" value="ECO:0007669"/>
    <property type="project" value="UniProtKB-KW"/>
</dbReference>
<proteinExistence type="predicted"/>
<gene>
    <name evidence="7" type="ORF">A9C19_13305</name>
</gene>
<feature type="transmembrane region" description="Helical" evidence="6">
    <location>
        <begin position="311"/>
        <end position="329"/>
    </location>
</feature>
<dbReference type="InterPro" id="IPR001182">
    <property type="entry name" value="FtsW/RodA"/>
</dbReference>
<dbReference type="KEGG" id="bwh:A9C19_13305"/>
<dbReference type="PANTHER" id="PTHR30474:SF1">
    <property type="entry name" value="PEPTIDOGLYCAN GLYCOSYLTRANSFERASE MRDB"/>
    <property type="match status" value="1"/>
</dbReference>
<dbReference type="OrthoDB" id="9768187at2"/>
<reference evidence="7 8" key="1">
    <citation type="journal article" date="2016" name="Sci. Rep.">
        <title>Complete genome sequence and transcriptomic analysis of a novel marine strain Bacillus weihaiensis reveals the mechanism of brown algae degradation.</title>
        <authorList>
            <person name="Zhu Y."/>
            <person name="Chen P."/>
            <person name="Bao Y."/>
            <person name="Men Y."/>
            <person name="Zeng Y."/>
            <person name="Yang J."/>
            <person name="Sun J."/>
            <person name="Sun Y."/>
        </authorList>
    </citation>
    <scope>NUCLEOTIDE SEQUENCE [LARGE SCALE GENOMIC DNA]</scope>
    <source>
        <strain evidence="7 8">Alg07</strain>
    </source>
</reference>
<keyword evidence="5 6" id="KW-0472">Membrane</keyword>
<name>A0A1L3MTG6_9BACI</name>
<dbReference type="Pfam" id="PF01098">
    <property type="entry name" value="FTSW_RODA_SPOVE"/>
    <property type="match status" value="1"/>
</dbReference>
<evidence type="ECO:0000256" key="1">
    <source>
        <dbReference type="ARBA" id="ARBA00004141"/>
    </source>
</evidence>
<evidence type="ECO:0000256" key="3">
    <source>
        <dbReference type="ARBA" id="ARBA00022960"/>
    </source>
</evidence>
<evidence type="ECO:0000256" key="4">
    <source>
        <dbReference type="ARBA" id="ARBA00022989"/>
    </source>
</evidence>
<dbReference type="GO" id="GO:0032153">
    <property type="term" value="C:cell division site"/>
    <property type="evidence" value="ECO:0007669"/>
    <property type="project" value="TreeGrafter"/>
</dbReference>
<evidence type="ECO:0000313" key="8">
    <source>
        <dbReference type="Proteomes" id="UP000181936"/>
    </source>
</evidence>
<feature type="transmembrane region" description="Helical" evidence="6">
    <location>
        <begin position="188"/>
        <end position="208"/>
    </location>
</feature>
<sequence>MKNDQNHFDYFFVLAFILFFVVSCISIYHAQVIGEMKENVLLKQIVWYGVGGIIIFVVMLFDMEQIQRLRWYIYCFSIFLLIVLILSPESIARKINGAKSWFTFIPGISFQPSELSKIGLIICLSYVISQAGPSLISMKQHLLLLGKMTLLTFIPILCIMGQPDLGTSLVLLFIFAGMVLVSGISWKLILPVFLTLLIVGGGSIYLILFEPDFIKALGVKQYQLGRIYAWLDPETYKQGDGYHLYQSLLGVGSGQLQGMDNSDVHIPESHTDFIFSVIANKFGFYGAGTVICLYFFLLYRMIRLSIETKDSFSSFVCIGVITMITFHTFQNIGMTIGLLPITGIPLPFISYGGSAMIGNMLALGLVMSISLRNKKYFFDS</sequence>
<comment type="subcellular location">
    <subcellularLocation>
        <location evidence="1">Membrane</location>
        <topology evidence="1">Multi-pass membrane protein</topology>
    </subcellularLocation>
</comment>
<dbReference type="GO" id="GO:0005886">
    <property type="term" value="C:plasma membrane"/>
    <property type="evidence" value="ECO:0007669"/>
    <property type="project" value="TreeGrafter"/>
</dbReference>
<dbReference type="AlphaFoldDB" id="A0A1L3MTG6"/>
<protein>
    <submittedName>
        <fullName evidence="7">Rod shape-determining protein RodA</fullName>
    </submittedName>
</protein>
<feature type="transmembrane region" description="Helical" evidence="6">
    <location>
        <begin position="349"/>
        <end position="371"/>
    </location>
</feature>
<keyword evidence="4 6" id="KW-1133">Transmembrane helix</keyword>
<accession>A0A1L3MTG6</accession>
<evidence type="ECO:0000256" key="5">
    <source>
        <dbReference type="ARBA" id="ARBA00023136"/>
    </source>
</evidence>
<dbReference type="PROSITE" id="PS00428">
    <property type="entry name" value="FTSW_RODA_SPOVE"/>
    <property type="match status" value="1"/>
</dbReference>
<dbReference type="STRING" id="1547283.A9C19_13305"/>
<feature type="transmembrane region" description="Helical" evidence="6">
    <location>
        <begin position="45"/>
        <end position="62"/>
    </location>
</feature>
<dbReference type="Proteomes" id="UP000181936">
    <property type="component" value="Chromosome"/>
</dbReference>
<feature type="transmembrane region" description="Helical" evidence="6">
    <location>
        <begin position="141"/>
        <end position="159"/>
    </location>
</feature>
<dbReference type="RefSeq" id="WP_072580441.1">
    <property type="nucleotide sequence ID" value="NZ_CP016020.1"/>
</dbReference>
<organism evidence="7 8">
    <name type="scientific">Bacillus weihaiensis</name>
    <dbReference type="NCBI Taxonomy" id="1547283"/>
    <lineage>
        <taxon>Bacteria</taxon>
        <taxon>Bacillati</taxon>
        <taxon>Bacillota</taxon>
        <taxon>Bacilli</taxon>
        <taxon>Bacillales</taxon>
        <taxon>Bacillaceae</taxon>
        <taxon>Bacillus</taxon>
    </lineage>
</organism>
<evidence type="ECO:0000256" key="6">
    <source>
        <dbReference type="SAM" id="Phobius"/>
    </source>
</evidence>
<feature type="transmembrane region" description="Helical" evidence="6">
    <location>
        <begin position="165"/>
        <end position="181"/>
    </location>
</feature>
<dbReference type="EMBL" id="CP016020">
    <property type="protein sequence ID" value="APH05648.1"/>
    <property type="molecule type" value="Genomic_DNA"/>
</dbReference>
<feature type="transmembrane region" description="Helical" evidence="6">
    <location>
        <begin position="69"/>
        <end position="88"/>
    </location>
</feature>
<evidence type="ECO:0000256" key="2">
    <source>
        <dbReference type="ARBA" id="ARBA00022692"/>
    </source>
</evidence>
<dbReference type="PROSITE" id="PS51257">
    <property type="entry name" value="PROKAR_LIPOPROTEIN"/>
    <property type="match status" value="1"/>
</dbReference>
<keyword evidence="8" id="KW-1185">Reference proteome</keyword>
<dbReference type="GO" id="GO:0015648">
    <property type="term" value="F:lipid-linked peptidoglycan transporter activity"/>
    <property type="evidence" value="ECO:0007669"/>
    <property type="project" value="TreeGrafter"/>
</dbReference>
<dbReference type="PANTHER" id="PTHR30474">
    <property type="entry name" value="CELL CYCLE PROTEIN"/>
    <property type="match status" value="1"/>
</dbReference>
<dbReference type="InterPro" id="IPR018365">
    <property type="entry name" value="Cell_cycle_FtsW-rel_CS"/>
</dbReference>
<feature type="transmembrane region" description="Helical" evidence="6">
    <location>
        <begin position="12"/>
        <end position="33"/>
    </location>
</feature>